<dbReference type="PANTHER" id="PTHR34595:SF7">
    <property type="entry name" value="SLL1039 PROTEIN"/>
    <property type="match status" value="1"/>
</dbReference>
<evidence type="ECO:0000313" key="2">
    <source>
        <dbReference type="EMBL" id="EFO78973.1"/>
    </source>
</evidence>
<evidence type="ECO:0000313" key="3">
    <source>
        <dbReference type="Proteomes" id="UP000054010"/>
    </source>
</evidence>
<dbReference type="EMBL" id="ADVR01000140">
    <property type="protein sequence ID" value="EFO78973.1"/>
    <property type="molecule type" value="Genomic_DNA"/>
</dbReference>
<dbReference type="PANTHER" id="PTHR34595">
    <property type="entry name" value="BLR5612 PROTEIN"/>
    <property type="match status" value="1"/>
</dbReference>
<gene>
    <name evidence="2" type="ORF">OSCT_3174</name>
</gene>
<dbReference type="eggNOG" id="COG2307">
    <property type="taxonomic scope" value="Bacteria"/>
</dbReference>
<comment type="caution">
    <text evidence="2">The sequence shown here is derived from an EMBL/GenBank/DDBJ whole genome shotgun (WGS) entry which is preliminary data.</text>
</comment>
<evidence type="ECO:0000259" key="1">
    <source>
        <dbReference type="Pfam" id="PF04168"/>
    </source>
</evidence>
<sequence length="320" mass="35751">MLSRVADSLYWMSRYLERAEHTARLIAVGLNMMLDQAPHATSLRWERLLASLRAYPPPSGSGDAYAIASMLTFETSNEGSIAACIAAARENARQVREQISSEMWEQVNRLYLDVRRSSIEAIWQGEPLEFYHDVKQGAHLFQGITDATMTHGEGWHFIQVGRYLERASLTAALIDQHFRPYLEAPIDAPLSLDYIDWVGLLKCCTAFEAYCKVYTADVQAESVAEFLLLNAEGPRSVRFAADRIQRSMQAIAQSTGTRSAGRAERLAGRLRASLDYGQVDEIIAESMHSYLDGIQRQCGAIHGAIYQAYISYPVDTALTS</sequence>
<dbReference type="AlphaFoldDB" id="E1IIM3"/>
<name>E1IIM3_9CHLR</name>
<dbReference type="InterPro" id="IPR051680">
    <property type="entry name" value="ATP-dep_Glu-Cys_Ligase-2"/>
</dbReference>
<organism evidence="2 3">
    <name type="scientific">Oscillochloris trichoides DG-6</name>
    <dbReference type="NCBI Taxonomy" id="765420"/>
    <lineage>
        <taxon>Bacteria</taxon>
        <taxon>Bacillati</taxon>
        <taxon>Chloroflexota</taxon>
        <taxon>Chloroflexia</taxon>
        <taxon>Chloroflexales</taxon>
        <taxon>Chloroflexineae</taxon>
        <taxon>Oscillochloridaceae</taxon>
        <taxon>Oscillochloris</taxon>
    </lineage>
</organism>
<feature type="domain" description="DUF403" evidence="1">
    <location>
        <begin position="1"/>
        <end position="309"/>
    </location>
</feature>
<dbReference type="Proteomes" id="UP000054010">
    <property type="component" value="Unassembled WGS sequence"/>
</dbReference>
<dbReference type="Pfam" id="PF04168">
    <property type="entry name" value="Alpha-E"/>
    <property type="match status" value="1"/>
</dbReference>
<keyword evidence="3" id="KW-1185">Reference proteome</keyword>
<accession>E1IIM3</accession>
<dbReference type="InterPro" id="IPR007296">
    <property type="entry name" value="DUF403"/>
</dbReference>
<reference evidence="2 3" key="1">
    <citation type="journal article" date="2011" name="J. Bacteriol.">
        <title>Draft genome sequence of the anoxygenic filamentous phototrophic bacterium Oscillochloris trichoides subsp. DG-6.</title>
        <authorList>
            <person name="Kuznetsov B.B."/>
            <person name="Ivanovsky R.N."/>
            <person name="Keppen O.I."/>
            <person name="Sukhacheva M.V."/>
            <person name="Bumazhkin B.K."/>
            <person name="Patutina E.O."/>
            <person name="Beletsky A.V."/>
            <person name="Mardanov A.V."/>
            <person name="Baslerov R.V."/>
            <person name="Panteleeva A.N."/>
            <person name="Kolganova T.V."/>
            <person name="Ravin N.V."/>
            <person name="Skryabin K.G."/>
        </authorList>
    </citation>
    <scope>NUCLEOTIDE SEQUENCE [LARGE SCALE GENOMIC DNA]</scope>
    <source>
        <strain evidence="2 3">DG-6</strain>
    </source>
</reference>
<proteinExistence type="predicted"/>
<protein>
    <recommendedName>
        <fullName evidence="1">DUF403 domain-containing protein</fullName>
    </recommendedName>
</protein>
<dbReference type="HOGENOM" id="CLU_071567_1_0_0"/>
<dbReference type="OrthoDB" id="9803532at2"/>
<dbReference type="STRING" id="765420.OSCT_3174"/>